<dbReference type="EMBL" id="HBUE01300677">
    <property type="protein sequence ID" value="CAG6578763.1"/>
    <property type="molecule type" value="Transcribed_RNA"/>
</dbReference>
<organism evidence="1">
    <name type="scientific">Culex pipiens</name>
    <name type="common">House mosquito</name>
    <dbReference type="NCBI Taxonomy" id="7175"/>
    <lineage>
        <taxon>Eukaryota</taxon>
        <taxon>Metazoa</taxon>
        <taxon>Ecdysozoa</taxon>
        <taxon>Arthropoda</taxon>
        <taxon>Hexapoda</taxon>
        <taxon>Insecta</taxon>
        <taxon>Pterygota</taxon>
        <taxon>Neoptera</taxon>
        <taxon>Endopterygota</taxon>
        <taxon>Diptera</taxon>
        <taxon>Nematocera</taxon>
        <taxon>Culicoidea</taxon>
        <taxon>Culicidae</taxon>
        <taxon>Culicinae</taxon>
        <taxon>Culicini</taxon>
        <taxon>Culex</taxon>
        <taxon>Culex</taxon>
    </lineage>
</organism>
<reference evidence="1" key="1">
    <citation type="submission" date="2021-05" db="EMBL/GenBank/DDBJ databases">
        <authorList>
            <person name="Alioto T."/>
            <person name="Alioto T."/>
            <person name="Gomez Garrido J."/>
        </authorList>
    </citation>
    <scope>NUCLEOTIDE SEQUENCE</scope>
</reference>
<sequence length="159" mass="17730">MLVDFLETLTFRNRSWFVLTKRFHLQTSRYAGMTPLERTNPTGTRTVVLDFFGLPRVRLQDPLGGLQQVGSLHGHARVAQIFDPLDHLALLLGGERRRRPDPDVAVPVLVKLGQRRAGNVVAAGRLVQRELPPVQGFQRELEVAPAVLPDFGALGRHVS</sequence>
<dbReference type="AlphaFoldDB" id="A0A8D8H2T5"/>
<dbReference type="EMBL" id="HBUE01194693">
    <property type="protein sequence ID" value="CAG6527042.1"/>
    <property type="molecule type" value="Transcribed_RNA"/>
</dbReference>
<evidence type="ECO:0000313" key="1">
    <source>
        <dbReference type="EMBL" id="CAG6527042.1"/>
    </source>
</evidence>
<proteinExistence type="predicted"/>
<accession>A0A8D8H2T5</accession>
<name>A0A8D8H2T5_CULPI</name>
<protein>
    <submittedName>
        <fullName evidence="1">(northern house mosquito) hypothetical protein</fullName>
    </submittedName>
</protein>